<dbReference type="GO" id="GO:0034587">
    <property type="term" value="P:piRNA processing"/>
    <property type="evidence" value="ECO:0007669"/>
    <property type="project" value="UniProtKB-ARBA"/>
</dbReference>
<evidence type="ECO:0000256" key="5">
    <source>
        <dbReference type="ARBA" id="ARBA00023158"/>
    </source>
</evidence>
<keyword evidence="11" id="KW-1185">Reference proteome</keyword>
<evidence type="ECO:0008006" key="12">
    <source>
        <dbReference type="Google" id="ProtNLM"/>
    </source>
</evidence>
<dbReference type="PROSITE" id="PS50822">
    <property type="entry name" value="PIWI"/>
    <property type="match status" value="1"/>
</dbReference>
<dbReference type="CDD" id="cd02845">
    <property type="entry name" value="PAZ_piwi_like"/>
    <property type="match status" value="1"/>
</dbReference>
<dbReference type="GO" id="GO:0004521">
    <property type="term" value="F:RNA endonuclease activity"/>
    <property type="evidence" value="ECO:0007669"/>
    <property type="project" value="UniProtKB-ARBA"/>
</dbReference>
<sequence length="860" mass="96787">MERDKKSSHKRKYDESTDENGNAKRKLPPIESGECSRSSSSASSSPSSSSFAGRPAVKVEAVPSSDAGGPERKRSGPRGNRYLPEVVVTRPPNAPTKQGSSGQLVKLSTNYFRLTRNSDKTIFQYCVEFVPAVEDVRQRYALIRAQGALFGPQIFDGATLFLYNKLKRDELTMEAKDARSGVQCQLHIRLVGSADMSSEKGLMVLNLLQRKAMRSLELLQLGRHFFDPLAKIAVPQFGLEIYPGYITSVRQHEQEVMMCVEITHRVMRRDTCYQLMSSVQRQPGPFRENFHRAIVGAIVMSTYNQKTYRIVDVDFSTTPSSSFTKADGTSITFMEYFQTRYNVRIRDPQQPMLVTAPSARQKRQGCNNLLLLVPELSRMTGITEEMRKDFHLMRSIADQTRLRPDKRLERLAAFNQRLQNTPATREVFGFWKTELDRRLLEVPGRILEQELIVFGQDRPGIAAGRKAEWNQAFRNNHMQSSVELRRWAVLVEGSGSHAAYDFVRLMMDVGNGMGFRISEPHYYYVRGNSLGSYTEAVTEAAMKDVQLITIIVPNDRADRYSAIKKQSCLQYGIPTQVLKQRTITPRGGNVRSLMSVATKVAVQLNCKLGGIPWTVKNPLQSVMVIGFDVCTKGTDKSKTSAALVATMYAPGSKQPSYFSVVEQRNKGEVLSDAISINVLKALRTYEHRYGAGQFPRRIILYRAGVGDGQLANVVEHELLAIKQNLDMACAKREKPVQLTVIVVTKRVNTRLFLGRDNPPPGTVVDDKITLPERTDFFLVSQSVMQGSVSPTAYNVIYDESGLTIDQLQVYTYKQTHLYYNWSGTLAVPAVCQYAQKLAHLTANSLHQQSDGKLDHLLYYL</sequence>
<comment type="subcellular location">
    <subcellularLocation>
        <location evidence="1">Cytoplasm</location>
    </subcellularLocation>
</comment>
<dbReference type="EnsemblMetazoa" id="ADIR000092-RA">
    <property type="protein sequence ID" value="ADIR000092-PA"/>
    <property type="gene ID" value="ADIR000092"/>
</dbReference>
<feature type="domain" description="Piwi" evidence="9">
    <location>
        <begin position="547"/>
        <end position="846"/>
    </location>
</feature>
<dbReference type="SMART" id="SM00949">
    <property type="entry name" value="PAZ"/>
    <property type="match status" value="1"/>
</dbReference>
<reference evidence="11" key="1">
    <citation type="submission" date="2013-03" db="EMBL/GenBank/DDBJ databases">
        <title>The Genome Sequence of Anopheles dirus WRAIR2.</title>
        <authorList>
            <consortium name="The Broad Institute Genomics Platform"/>
            <person name="Neafsey D.E."/>
            <person name="Walton C."/>
            <person name="Walker B."/>
            <person name="Young S.K."/>
            <person name="Zeng Q."/>
            <person name="Gargeya S."/>
            <person name="Fitzgerald M."/>
            <person name="Haas B."/>
            <person name="Abouelleil A."/>
            <person name="Allen A.W."/>
            <person name="Alvarado L."/>
            <person name="Arachchi H.M."/>
            <person name="Berlin A.M."/>
            <person name="Chapman S.B."/>
            <person name="Gainer-Dewar J."/>
            <person name="Goldberg J."/>
            <person name="Griggs A."/>
            <person name="Gujja S."/>
            <person name="Hansen M."/>
            <person name="Howarth C."/>
            <person name="Imamovic A."/>
            <person name="Ireland A."/>
            <person name="Larimer J."/>
            <person name="McCowan C."/>
            <person name="Murphy C."/>
            <person name="Pearson M."/>
            <person name="Poon T.W."/>
            <person name="Priest M."/>
            <person name="Roberts A."/>
            <person name="Saif S."/>
            <person name="Shea T."/>
            <person name="Sisk P."/>
            <person name="Sykes S."/>
            <person name="Wortman J."/>
            <person name="Nusbaum C."/>
            <person name="Birren B."/>
        </authorList>
    </citation>
    <scope>NUCLEOTIDE SEQUENCE [LARGE SCALE GENOMIC DNA]</scope>
    <source>
        <strain evidence="11">WRAIR2</strain>
    </source>
</reference>
<dbReference type="Gene3D" id="3.30.420.10">
    <property type="entry name" value="Ribonuclease H-like superfamily/Ribonuclease H"/>
    <property type="match status" value="1"/>
</dbReference>
<dbReference type="AlphaFoldDB" id="A0A182MXI9"/>
<dbReference type="Gene3D" id="2.170.260.10">
    <property type="entry name" value="paz domain"/>
    <property type="match status" value="1"/>
</dbReference>
<dbReference type="GO" id="GO:0061157">
    <property type="term" value="P:mRNA destabilization"/>
    <property type="evidence" value="ECO:0007669"/>
    <property type="project" value="UniProtKB-ARBA"/>
</dbReference>
<evidence type="ECO:0000256" key="3">
    <source>
        <dbReference type="ARBA" id="ARBA00022490"/>
    </source>
</evidence>
<dbReference type="GO" id="GO:0043186">
    <property type="term" value="C:P granule"/>
    <property type="evidence" value="ECO:0007669"/>
    <property type="project" value="UniProtKB-ARBA"/>
</dbReference>
<reference evidence="10" key="2">
    <citation type="submission" date="2020-05" db="UniProtKB">
        <authorList>
            <consortium name="EnsemblMetazoa"/>
        </authorList>
    </citation>
    <scope>IDENTIFICATION</scope>
    <source>
        <strain evidence="10">WRAIR2</strain>
    </source>
</reference>
<dbReference type="Pfam" id="PF23278">
    <property type="entry name" value="Piwi_N"/>
    <property type="match status" value="1"/>
</dbReference>
<dbReference type="PROSITE" id="PS50821">
    <property type="entry name" value="PAZ"/>
    <property type="match status" value="1"/>
</dbReference>
<dbReference type="Proteomes" id="UP000075884">
    <property type="component" value="Unassembled WGS sequence"/>
</dbReference>
<name>A0A182MXI9_9DIPT</name>
<evidence type="ECO:0000256" key="6">
    <source>
        <dbReference type="ARBA" id="ARBA00038291"/>
    </source>
</evidence>
<dbReference type="Pfam" id="PF02171">
    <property type="entry name" value="Piwi"/>
    <property type="match status" value="1"/>
</dbReference>
<keyword evidence="3" id="KW-0963">Cytoplasm</keyword>
<evidence type="ECO:0000256" key="4">
    <source>
        <dbReference type="ARBA" id="ARBA00022884"/>
    </source>
</evidence>
<protein>
    <recommendedName>
        <fullName evidence="12">Piwi</fullName>
    </recommendedName>
</protein>
<dbReference type="FunFam" id="2.170.260.10:FF:000003">
    <property type="entry name" value="Piwi-like RNA-mediated gene silencing 2"/>
    <property type="match status" value="1"/>
</dbReference>
<dbReference type="InterPro" id="IPR003165">
    <property type="entry name" value="Piwi"/>
</dbReference>
<evidence type="ECO:0000313" key="10">
    <source>
        <dbReference type="EnsemblMetazoa" id="ADIR000092-PA"/>
    </source>
</evidence>
<feature type="compositionally biased region" description="Low complexity" evidence="7">
    <location>
        <begin position="36"/>
        <end position="50"/>
    </location>
</feature>
<evidence type="ECO:0000256" key="1">
    <source>
        <dbReference type="ARBA" id="ARBA00004496"/>
    </source>
</evidence>
<dbReference type="VEuPathDB" id="VectorBase:ADIR000092"/>
<evidence type="ECO:0000256" key="2">
    <source>
        <dbReference type="ARBA" id="ARBA00022473"/>
    </source>
</evidence>
<dbReference type="PANTHER" id="PTHR22891">
    <property type="entry name" value="EUKARYOTIC TRANSLATION INITIATION FACTOR 2C"/>
    <property type="match status" value="1"/>
</dbReference>
<dbReference type="CDD" id="cd04658">
    <property type="entry name" value="Piwi_piwi-like_Euk"/>
    <property type="match status" value="1"/>
</dbReference>
<keyword evidence="5" id="KW-0943">RNA-mediated gene silencing</keyword>
<dbReference type="Gene3D" id="3.40.50.2300">
    <property type="match status" value="1"/>
</dbReference>
<feature type="domain" description="PAZ" evidence="8">
    <location>
        <begin position="271"/>
        <end position="381"/>
    </location>
</feature>
<evidence type="ECO:0000259" key="8">
    <source>
        <dbReference type="PROSITE" id="PS50821"/>
    </source>
</evidence>
<dbReference type="STRING" id="7168.A0A182MXI9"/>
<dbReference type="SUPFAM" id="SSF53098">
    <property type="entry name" value="Ribonuclease H-like"/>
    <property type="match status" value="1"/>
</dbReference>
<dbReference type="GO" id="GO:0035194">
    <property type="term" value="P:regulatory ncRNA-mediated post-transcriptional gene silencing"/>
    <property type="evidence" value="ECO:0007669"/>
    <property type="project" value="UniProtKB-ARBA"/>
</dbReference>
<keyword evidence="2" id="KW-0217">Developmental protein</keyword>
<dbReference type="GO" id="GO:0003723">
    <property type="term" value="F:RNA binding"/>
    <property type="evidence" value="ECO:0007669"/>
    <property type="project" value="UniProtKB-KW"/>
</dbReference>
<dbReference type="InterPro" id="IPR036085">
    <property type="entry name" value="PAZ_dom_sf"/>
</dbReference>
<organism evidence="10 11">
    <name type="scientific">Anopheles dirus</name>
    <dbReference type="NCBI Taxonomy" id="7168"/>
    <lineage>
        <taxon>Eukaryota</taxon>
        <taxon>Metazoa</taxon>
        <taxon>Ecdysozoa</taxon>
        <taxon>Arthropoda</taxon>
        <taxon>Hexapoda</taxon>
        <taxon>Insecta</taxon>
        <taxon>Pterygota</taxon>
        <taxon>Neoptera</taxon>
        <taxon>Endopterygota</taxon>
        <taxon>Diptera</taxon>
        <taxon>Nematocera</taxon>
        <taxon>Culicoidea</taxon>
        <taxon>Culicidae</taxon>
        <taxon>Anophelinae</taxon>
        <taxon>Anopheles</taxon>
    </lineage>
</organism>
<dbReference type="SMART" id="SM00950">
    <property type="entry name" value="Piwi"/>
    <property type="match status" value="1"/>
</dbReference>
<feature type="compositionally biased region" description="Basic residues" evidence="7">
    <location>
        <begin position="1"/>
        <end position="11"/>
    </location>
</feature>
<evidence type="ECO:0000259" key="9">
    <source>
        <dbReference type="PROSITE" id="PS50822"/>
    </source>
</evidence>
<dbReference type="Pfam" id="PF02170">
    <property type="entry name" value="PAZ"/>
    <property type="match status" value="1"/>
</dbReference>
<dbReference type="SUPFAM" id="SSF101690">
    <property type="entry name" value="PAZ domain"/>
    <property type="match status" value="1"/>
</dbReference>
<proteinExistence type="inferred from homology"/>
<evidence type="ECO:0000313" key="11">
    <source>
        <dbReference type="Proteomes" id="UP000075884"/>
    </source>
</evidence>
<dbReference type="InterPro" id="IPR012337">
    <property type="entry name" value="RNaseH-like_sf"/>
</dbReference>
<feature type="region of interest" description="Disordered" evidence="7">
    <location>
        <begin position="1"/>
        <end position="102"/>
    </location>
</feature>
<accession>A0A182MXI9</accession>
<comment type="similarity">
    <text evidence="6">Belongs to the argonaute family. Piwi subfamily.</text>
</comment>
<evidence type="ECO:0000256" key="7">
    <source>
        <dbReference type="SAM" id="MobiDB-lite"/>
    </source>
</evidence>
<dbReference type="InterPro" id="IPR036397">
    <property type="entry name" value="RNaseH_sf"/>
</dbReference>
<keyword evidence="4" id="KW-0694">RNA-binding</keyword>
<dbReference type="InterPro" id="IPR003100">
    <property type="entry name" value="PAZ_dom"/>
</dbReference>